<keyword evidence="7" id="KW-0862">Zinc</keyword>
<dbReference type="GO" id="GO:0004825">
    <property type="term" value="F:methionine-tRNA ligase activity"/>
    <property type="evidence" value="ECO:0007669"/>
    <property type="project" value="UniProtKB-UniRule"/>
</dbReference>
<evidence type="ECO:0000256" key="4">
    <source>
        <dbReference type="ARBA" id="ARBA00022917"/>
    </source>
</evidence>
<reference evidence="11" key="1">
    <citation type="submission" date="2019-01" db="EMBL/GenBank/DDBJ databases">
        <title>Anaerobic oxidation of ethane by archaea from a marine hydrocarbon seep.</title>
        <authorList>
            <person name="Musat F."/>
        </authorList>
    </citation>
    <scope>NUCLEOTIDE SEQUENCE [LARGE SCALE GENOMIC DNA]</scope>
</reference>
<keyword evidence="5 7" id="KW-0030">Aminoacyl-tRNA synthetase</keyword>
<dbReference type="GO" id="GO:0005829">
    <property type="term" value="C:cytosol"/>
    <property type="evidence" value="ECO:0007669"/>
    <property type="project" value="TreeGrafter"/>
</dbReference>
<dbReference type="InterPro" id="IPR015413">
    <property type="entry name" value="Methionyl/Leucyl_tRNA_Synth"/>
</dbReference>
<gene>
    <name evidence="7" type="primary">metG</name>
    <name evidence="10" type="ORF">AEth_00173</name>
</gene>
<feature type="binding site" evidence="7">
    <location>
        <position position="333"/>
    </location>
    <ligand>
        <name>ATP</name>
        <dbReference type="ChEBI" id="CHEBI:30616"/>
    </ligand>
</feature>
<dbReference type="InterPro" id="IPR023458">
    <property type="entry name" value="Met-tRNA_ligase_1"/>
</dbReference>
<comment type="subcellular location">
    <subcellularLocation>
        <location evidence="7">Cytoplasm</location>
    </subcellularLocation>
</comment>
<feature type="binding site" evidence="7">
    <location>
        <position position="160"/>
    </location>
    <ligand>
        <name>Zn(2+)</name>
        <dbReference type="ChEBI" id="CHEBI:29105"/>
    </ligand>
</feature>
<evidence type="ECO:0000259" key="8">
    <source>
        <dbReference type="Pfam" id="PF09334"/>
    </source>
</evidence>
<evidence type="ECO:0000259" key="9">
    <source>
        <dbReference type="Pfam" id="PF19303"/>
    </source>
</evidence>
<evidence type="ECO:0000256" key="7">
    <source>
        <dbReference type="HAMAP-Rule" id="MF_00098"/>
    </source>
</evidence>
<dbReference type="GO" id="GO:0006431">
    <property type="term" value="P:methionyl-tRNA aminoacylation"/>
    <property type="evidence" value="ECO:0007669"/>
    <property type="project" value="UniProtKB-UniRule"/>
</dbReference>
<dbReference type="InterPro" id="IPR029038">
    <property type="entry name" value="MetRS_Zn"/>
</dbReference>
<dbReference type="HAMAP" id="MF_00098">
    <property type="entry name" value="Met_tRNA_synth_type1"/>
    <property type="match status" value="1"/>
</dbReference>
<dbReference type="InterPro" id="IPR014729">
    <property type="entry name" value="Rossmann-like_a/b/a_fold"/>
</dbReference>
<feature type="binding site" evidence="7">
    <location>
        <position position="148"/>
    </location>
    <ligand>
        <name>Zn(2+)</name>
        <dbReference type="ChEBI" id="CHEBI:29105"/>
    </ligand>
</feature>
<comment type="cofactor">
    <cofactor evidence="7">
        <name>Zn(2+)</name>
        <dbReference type="ChEBI" id="CHEBI:29105"/>
    </cofactor>
    <text evidence="7">Binds 1 zinc ion per subunit.</text>
</comment>
<dbReference type="NCBIfam" id="NF001100">
    <property type="entry name" value="PRK00133.1"/>
    <property type="match status" value="1"/>
</dbReference>
<keyword evidence="7" id="KW-0479">Metal-binding</keyword>
<evidence type="ECO:0000256" key="2">
    <source>
        <dbReference type="ARBA" id="ARBA00022741"/>
    </source>
</evidence>
<dbReference type="InterPro" id="IPR041872">
    <property type="entry name" value="Anticodon_Met"/>
</dbReference>
<dbReference type="Pfam" id="PF09334">
    <property type="entry name" value="tRNA-synt_1g"/>
    <property type="match status" value="1"/>
</dbReference>
<dbReference type="InterPro" id="IPR033911">
    <property type="entry name" value="MetRS_core"/>
</dbReference>
<evidence type="ECO:0000256" key="6">
    <source>
        <dbReference type="ARBA" id="ARBA00047364"/>
    </source>
</evidence>
<dbReference type="PRINTS" id="PR01041">
    <property type="entry name" value="TRNASYNTHMET"/>
</dbReference>
<dbReference type="GO" id="GO:0005524">
    <property type="term" value="F:ATP binding"/>
    <property type="evidence" value="ECO:0007669"/>
    <property type="project" value="UniProtKB-UniRule"/>
</dbReference>
<dbReference type="CDD" id="cd00814">
    <property type="entry name" value="MetRS_core"/>
    <property type="match status" value="1"/>
</dbReference>
<dbReference type="SUPFAM" id="SSF57770">
    <property type="entry name" value="Methionyl-tRNA synthetase (MetRS), Zn-domain"/>
    <property type="match status" value="1"/>
</dbReference>
<feature type="short sequence motif" description="'HIGH' region" evidence="7">
    <location>
        <begin position="17"/>
        <end position="27"/>
    </location>
</feature>
<keyword evidence="7" id="KW-0963">Cytoplasm</keyword>
<evidence type="ECO:0000256" key="3">
    <source>
        <dbReference type="ARBA" id="ARBA00022840"/>
    </source>
</evidence>
<accession>A0A8B3S6Q5</accession>
<keyword evidence="4 7" id="KW-0648">Protein biosynthesis</keyword>
<comment type="similarity">
    <text evidence="7">Belongs to the class-I aminoacyl-tRNA synthetase family. MetG type 1 subfamily.</text>
</comment>
<keyword evidence="2 7" id="KW-0547">Nucleotide-binding</keyword>
<keyword evidence="1 7" id="KW-0436">Ligase</keyword>
<comment type="function">
    <text evidence="7">Is required not only for elongation of protein synthesis but also for the initiation of all mRNA translation through initiator tRNA(fMet) aminoacylation.</text>
</comment>
<dbReference type="EMBL" id="RPGO01000003">
    <property type="protein sequence ID" value="RZB33056.1"/>
    <property type="molecule type" value="Genomic_DNA"/>
</dbReference>
<protein>
    <recommendedName>
        <fullName evidence="7">Methionine--tRNA ligase</fullName>
        <ecNumber evidence="7">6.1.1.10</ecNumber>
    </recommendedName>
    <alternativeName>
        <fullName evidence="7">Methionyl-tRNA synthetase</fullName>
        <shortName evidence="7">MetRS</shortName>
    </alternativeName>
</protein>
<name>A0A8B3S6Q5_9EURY</name>
<dbReference type="Pfam" id="PF19303">
    <property type="entry name" value="Anticodon_3"/>
    <property type="match status" value="1"/>
</dbReference>
<evidence type="ECO:0000256" key="1">
    <source>
        <dbReference type="ARBA" id="ARBA00022598"/>
    </source>
</evidence>
<dbReference type="Proteomes" id="UP000291831">
    <property type="component" value="Unassembled WGS sequence"/>
</dbReference>
<dbReference type="EC" id="6.1.1.10" evidence="7"/>
<dbReference type="Gene3D" id="2.20.28.20">
    <property type="entry name" value="Methionyl-tRNA synthetase, Zn-domain"/>
    <property type="match status" value="1"/>
</dbReference>
<dbReference type="GO" id="GO:0046872">
    <property type="term" value="F:metal ion binding"/>
    <property type="evidence" value="ECO:0007669"/>
    <property type="project" value="UniProtKB-KW"/>
</dbReference>
<dbReference type="Gene3D" id="1.10.730.10">
    <property type="entry name" value="Isoleucyl-tRNA Synthetase, Domain 1"/>
    <property type="match status" value="1"/>
</dbReference>
<sequence length="569" mass="64995">MIFMTLLQPILVTCGLPYANGKCHIGHLRTYVPADIFVRSLRKQGQEVVFVCGSDAHGTPVVVNAEEQGTTPEELAKKYHTHFDEIFKKMDVDFDYFGSTDSQSNHNRTLSIVKALIKAGYVYSMKIDLAYCSNCSRFLPDRYVEGICPYCGSHARGDECDQGCGKHLEPGEIKNAVCKICGTEAEYRSQEHFFFKLSSFKDFLLAYLPDLGGTTNARNYAIKWVNNELRDWCITRNMEWGVAFPDHEDLVVYVWVDAPIGYISFTEEWAKREGKNWKDVWCSDSRIIHFIGLDIVYHHCIFWPAMLKGAGYTLPSSIVASGMVKIEDRKFSKSRGYVLWVDEDYFSHGFHPDILRYYLASYTSHTKDLNFSWEMFQQKTNSELAGSFGNFLYRTLSFAYKNFEGIPDAKVSSETMNEIKRVINANTASINNYEFKQAADHAMLLADFGNTYFQSREPWKLIKTDRNKCAEVLKDSLQIAKALIILFEPVMPGLMETAWKQLGFTGNIHTVLYEEALIELESCKKLPKPEIIINKIENSKIEEMEALLTERIGGTVEKETKAQQANETV</sequence>
<feature type="binding site" evidence="7">
    <location>
        <position position="151"/>
    </location>
    <ligand>
        <name>Zn(2+)</name>
        <dbReference type="ChEBI" id="CHEBI:29105"/>
    </ligand>
</feature>
<evidence type="ECO:0000313" key="11">
    <source>
        <dbReference type="Proteomes" id="UP000291831"/>
    </source>
</evidence>
<dbReference type="CDD" id="cd07957">
    <property type="entry name" value="Anticodon_Ia_Met"/>
    <property type="match status" value="1"/>
</dbReference>
<dbReference type="AlphaFoldDB" id="A0A8B3S6Q5"/>
<evidence type="ECO:0000313" key="10">
    <source>
        <dbReference type="EMBL" id="RZB33056.1"/>
    </source>
</evidence>
<comment type="caution">
    <text evidence="10">The sequence shown here is derived from an EMBL/GenBank/DDBJ whole genome shotgun (WGS) entry which is preliminary data.</text>
</comment>
<comment type="catalytic activity">
    <reaction evidence="6 7">
        <text>tRNA(Met) + L-methionine + ATP = L-methionyl-tRNA(Met) + AMP + diphosphate</text>
        <dbReference type="Rhea" id="RHEA:13481"/>
        <dbReference type="Rhea" id="RHEA-COMP:9667"/>
        <dbReference type="Rhea" id="RHEA-COMP:9698"/>
        <dbReference type="ChEBI" id="CHEBI:30616"/>
        <dbReference type="ChEBI" id="CHEBI:33019"/>
        <dbReference type="ChEBI" id="CHEBI:57844"/>
        <dbReference type="ChEBI" id="CHEBI:78442"/>
        <dbReference type="ChEBI" id="CHEBI:78530"/>
        <dbReference type="ChEBI" id="CHEBI:456215"/>
        <dbReference type="EC" id="6.1.1.10"/>
    </reaction>
</comment>
<feature type="short sequence motif" description="'KMSKS' region" evidence="7">
    <location>
        <begin position="330"/>
        <end position="334"/>
    </location>
</feature>
<dbReference type="GO" id="GO:0017101">
    <property type="term" value="C:aminoacyl-tRNA synthetase multienzyme complex"/>
    <property type="evidence" value="ECO:0007669"/>
    <property type="project" value="TreeGrafter"/>
</dbReference>
<keyword evidence="3 7" id="KW-0067">ATP-binding</keyword>
<dbReference type="NCBIfam" id="TIGR00398">
    <property type="entry name" value="metG"/>
    <property type="match status" value="1"/>
</dbReference>
<feature type="domain" description="Methionyl/Leucyl tRNA synthetase" evidence="8">
    <location>
        <begin position="10"/>
        <end position="396"/>
    </location>
</feature>
<feature type="domain" description="Methionyl-tRNA synthetase anticodon-binding" evidence="9">
    <location>
        <begin position="413"/>
        <end position="545"/>
    </location>
</feature>
<evidence type="ECO:0000256" key="5">
    <source>
        <dbReference type="ARBA" id="ARBA00023146"/>
    </source>
</evidence>
<dbReference type="SUPFAM" id="SSF52374">
    <property type="entry name" value="Nucleotidylyl transferase"/>
    <property type="match status" value="1"/>
</dbReference>
<proteinExistence type="inferred from homology"/>
<dbReference type="PANTHER" id="PTHR45765:SF1">
    <property type="entry name" value="METHIONINE--TRNA LIGASE, CYTOPLASMIC"/>
    <property type="match status" value="1"/>
</dbReference>
<dbReference type="PANTHER" id="PTHR45765">
    <property type="entry name" value="METHIONINE--TRNA LIGASE"/>
    <property type="match status" value="1"/>
</dbReference>
<feature type="binding site" evidence="7">
    <location>
        <position position="164"/>
    </location>
    <ligand>
        <name>Zn(2+)</name>
        <dbReference type="ChEBI" id="CHEBI:29105"/>
    </ligand>
</feature>
<dbReference type="SUPFAM" id="SSF47323">
    <property type="entry name" value="Anticodon-binding domain of a subclass of class I aminoacyl-tRNA synthetases"/>
    <property type="match status" value="1"/>
</dbReference>
<organism evidence="10 11">
    <name type="scientific">Candidatus Argoarchaeum ethanivorans</name>
    <dbReference type="NCBI Taxonomy" id="2608793"/>
    <lineage>
        <taxon>Archaea</taxon>
        <taxon>Methanobacteriati</taxon>
        <taxon>Methanobacteriota</taxon>
        <taxon>Stenosarchaea group</taxon>
        <taxon>Methanomicrobia</taxon>
        <taxon>Methanosarcinales</taxon>
        <taxon>Methanosarcinales incertae sedis</taxon>
        <taxon>GOM Arc I cluster</taxon>
        <taxon>Candidatus Argoarchaeum</taxon>
    </lineage>
</organism>
<dbReference type="InterPro" id="IPR009080">
    <property type="entry name" value="tRNAsynth_Ia_anticodon-bd"/>
</dbReference>
<dbReference type="Gene3D" id="3.40.50.620">
    <property type="entry name" value="HUPs"/>
    <property type="match status" value="1"/>
</dbReference>
<dbReference type="InterPro" id="IPR014758">
    <property type="entry name" value="Met-tRNA_synth"/>
</dbReference>